<feature type="transmembrane region" description="Helical" evidence="7">
    <location>
        <begin position="441"/>
        <end position="463"/>
    </location>
</feature>
<evidence type="ECO:0000313" key="10">
    <source>
        <dbReference type="Proteomes" id="UP001149813"/>
    </source>
</evidence>
<keyword evidence="3 7" id="KW-0812">Transmembrane</keyword>
<dbReference type="PANTHER" id="PTHR23501:SF191">
    <property type="entry name" value="VACUOLAR BASIC AMINO ACID TRANSPORTER 4"/>
    <property type="match status" value="1"/>
</dbReference>
<keyword evidence="5 7" id="KW-0472">Membrane</keyword>
<feature type="compositionally biased region" description="Low complexity" evidence="6">
    <location>
        <begin position="25"/>
        <end position="38"/>
    </location>
</feature>
<keyword evidence="4 7" id="KW-1133">Transmembrane helix</keyword>
<sequence>MADPRRQSGSINAAEDAPTINSDKAAPSVASVSNDSSSGTEHKAEIKVCTDIEKGEITAVDGSSLAASSQMFNKEEISKGRMYAIVIGLMLLYFVSALETTVLATVYIDISNVYDDMSNGIWIITSYLLSNTVVQPLYGKFSDIVGRFESVVVASGFFCLGSILCAVSSSMGMLIASRAIQGIGGGGLMTMVSVIMSDVTNERDRGKYTGFLAASWGIASAVGPVMGGAIVENSSWRIIFWINLPICVPSMIVLYFALRIPRPAGTLRDKLRRIDFLGAVVFQAFVIPMIIAFAWGGQGFSWRSARVLATICGAAFVGIVFLVIEWKVAVEPIVPLRLFKIRNVTASALGHFCVGSCIYAPLMFVPSWELSVKRASETGAGLHLLPLMGSMVVAAGMSGVLMARFGRYRQLIWACGVFIALGNSLLILYNPSTSNGQRIGFLVLTGLGLGFGVQTMLVAAQCAVKGLDMAATTTVLLFMRTLGGIFALSILSSVFNTRLRREASELSARYPDYSTLILGTINDQSLPSKTPNVPAAVQLGLQTMFQNALHEVFIGLAPFSGLLVLSTLLFAHVELQQRKKRTIK</sequence>
<dbReference type="InterPro" id="IPR011701">
    <property type="entry name" value="MFS"/>
</dbReference>
<dbReference type="GO" id="GO:0005886">
    <property type="term" value="C:plasma membrane"/>
    <property type="evidence" value="ECO:0007669"/>
    <property type="project" value="TreeGrafter"/>
</dbReference>
<evidence type="ECO:0000256" key="2">
    <source>
        <dbReference type="ARBA" id="ARBA00022448"/>
    </source>
</evidence>
<keyword evidence="2" id="KW-0813">Transport</keyword>
<dbReference type="EMBL" id="JANBOJ010000296">
    <property type="protein sequence ID" value="KAJ1720113.1"/>
    <property type="molecule type" value="Genomic_DNA"/>
</dbReference>
<evidence type="ECO:0000256" key="5">
    <source>
        <dbReference type="ARBA" id="ARBA00023136"/>
    </source>
</evidence>
<evidence type="ECO:0000256" key="1">
    <source>
        <dbReference type="ARBA" id="ARBA00004127"/>
    </source>
</evidence>
<feature type="transmembrane region" description="Helical" evidence="7">
    <location>
        <begin position="307"/>
        <end position="324"/>
    </location>
</feature>
<feature type="transmembrane region" description="Helical" evidence="7">
    <location>
        <begin position="276"/>
        <end position="295"/>
    </location>
</feature>
<feature type="transmembrane region" description="Helical" evidence="7">
    <location>
        <begin position="208"/>
        <end position="226"/>
    </location>
</feature>
<evidence type="ECO:0000256" key="7">
    <source>
        <dbReference type="SAM" id="Phobius"/>
    </source>
</evidence>
<feature type="region of interest" description="Disordered" evidence="6">
    <location>
        <begin position="1"/>
        <end position="40"/>
    </location>
</feature>
<dbReference type="GO" id="GO:0022857">
    <property type="term" value="F:transmembrane transporter activity"/>
    <property type="evidence" value="ECO:0007669"/>
    <property type="project" value="InterPro"/>
</dbReference>
<dbReference type="Pfam" id="PF07690">
    <property type="entry name" value="MFS_1"/>
    <property type="match status" value="1"/>
</dbReference>
<evidence type="ECO:0000313" key="9">
    <source>
        <dbReference type="EMBL" id="KAJ1720113.1"/>
    </source>
</evidence>
<name>A0A9W7XXA5_9FUNG</name>
<evidence type="ECO:0000256" key="4">
    <source>
        <dbReference type="ARBA" id="ARBA00022989"/>
    </source>
</evidence>
<dbReference type="PROSITE" id="PS50850">
    <property type="entry name" value="MFS"/>
    <property type="match status" value="1"/>
</dbReference>
<dbReference type="PANTHER" id="PTHR23501">
    <property type="entry name" value="MAJOR FACILITATOR SUPERFAMILY"/>
    <property type="match status" value="1"/>
</dbReference>
<feature type="domain" description="Major facilitator superfamily (MFS) profile" evidence="8">
    <location>
        <begin position="85"/>
        <end position="575"/>
    </location>
</feature>
<comment type="subcellular location">
    <subcellularLocation>
        <location evidence="1">Endomembrane system</location>
        <topology evidence="1">Multi-pass membrane protein</topology>
    </subcellularLocation>
</comment>
<evidence type="ECO:0000259" key="8">
    <source>
        <dbReference type="PROSITE" id="PS50850"/>
    </source>
</evidence>
<dbReference type="SUPFAM" id="SSF103473">
    <property type="entry name" value="MFS general substrate transporter"/>
    <property type="match status" value="2"/>
</dbReference>
<accession>A0A9W7XXA5</accession>
<dbReference type="OrthoDB" id="2351791at2759"/>
<dbReference type="CDD" id="cd17502">
    <property type="entry name" value="MFS_Azr1_MDR_like"/>
    <property type="match status" value="1"/>
</dbReference>
<proteinExistence type="predicted"/>
<feature type="transmembrane region" description="Helical" evidence="7">
    <location>
        <begin position="552"/>
        <end position="571"/>
    </location>
</feature>
<feature type="transmembrane region" description="Helical" evidence="7">
    <location>
        <begin position="238"/>
        <end position="256"/>
    </location>
</feature>
<dbReference type="InterPro" id="IPR036259">
    <property type="entry name" value="MFS_trans_sf"/>
</dbReference>
<feature type="transmembrane region" description="Helical" evidence="7">
    <location>
        <begin position="384"/>
        <end position="403"/>
    </location>
</feature>
<feature type="transmembrane region" description="Helical" evidence="7">
    <location>
        <begin position="410"/>
        <end position="429"/>
    </location>
</feature>
<feature type="transmembrane region" description="Helical" evidence="7">
    <location>
        <begin position="120"/>
        <end position="139"/>
    </location>
</feature>
<dbReference type="Gene3D" id="1.20.1720.10">
    <property type="entry name" value="Multidrug resistance protein D"/>
    <property type="match status" value="1"/>
</dbReference>
<dbReference type="Gene3D" id="1.20.1250.20">
    <property type="entry name" value="MFS general substrate transporter like domains"/>
    <property type="match status" value="1"/>
</dbReference>
<evidence type="ECO:0000256" key="6">
    <source>
        <dbReference type="SAM" id="MobiDB-lite"/>
    </source>
</evidence>
<dbReference type="InterPro" id="IPR020846">
    <property type="entry name" value="MFS_dom"/>
</dbReference>
<reference evidence="9" key="1">
    <citation type="submission" date="2022-07" db="EMBL/GenBank/DDBJ databases">
        <title>Phylogenomic reconstructions and comparative analyses of Kickxellomycotina fungi.</title>
        <authorList>
            <person name="Reynolds N.K."/>
            <person name="Stajich J.E."/>
            <person name="Barry K."/>
            <person name="Grigoriev I.V."/>
            <person name="Crous P."/>
            <person name="Smith M.E."/>
        </authorList>
    </citation>
    <scope>NUCLEOTIDE SEQUENCE</scope>
    <source>
        <strain evidence="9">NBRC 32514</strain>
    </source>
</reference>
<evidence type="ECO:0000256" key="3">
    <source>
        <dbReference type="ARBA" id="ARBA00022692"/>
    </source>
</evidence>
<dbReference type="PRINTS" id="PR01036">
    <property type="entry name" value="TCRTETB"/>
</dbReference>
<feature type="transmembrane region" description="Helical" evidence="7">
    <location>
        <begin position="83"/>
        <end position="108"/>
    </location>
</feature>
<feature type="transmembrane region" description="Helical" evidence="7">
    <location>
        <begin position="179"/>
        <end position="196"/>
    </location>
</feature>
<comment type="caution">
    <text evidence="9">The sequence shown here is derived from an EMBL/GenBank/DDBJ whole genome shotgun (WGS) entry which is preliminary data.</text>
</comment>
<dbReference type="Proteomes" id="UP001149813">
    <property type="component" value="Unassembled WGS sequence"/>
</dbReference>
<dbReference type="AlphaFoldDB" id="A0A9W7XXA5"/>
<keyword evidence="10" id="KW-1185">Reference proteome</keyword>
<feature type="transmembrane region" description="Helical" evidence="7">
    <location>
        <begin position="344"/>
        <end position="364"/>
    </location>
</feature>
<organism evidence="9 10">
    <name type="scientific">Coemansia erecta</name>
    <dbReference type="NCBI Taxonomy" id="147472"/>
    <lineage>
        <taxon>Eukaryota</taxon>
        <taxon>Fungi</taxon>
        <taxon>Fungi incertae sedis</taxon>
        <taxon>Zoopagomycota</taxon>
        <taxon>Kickxellomycotina</taxon>
        <taxon>Kickxellomycetes</taxon>
        <taxon>Kickxellales</taxon>
        <taxon>Kickxellaceae</taxon>
        <taxon>Coemansia</taxon>
    </lineage>
</organism>
<gene>
    <name evidence="9" type="ORF">LPJ53_005223</name>
</gene>
<feature type="transmembrane region" description="Helical" evidence="7">
    <location>
        <begin position="475"/>
        <end position="495"/>
    </location>
</feature>
<dbReference type="GO" id="GO:0012505">
    <property type="term" value="C:endomembrane system"/>
    <property type="evidence" value="ECO:0007669"/>
    <property type="project" value="UniProtKB-SubCell"/>
</dbReference>
<feature type="transmembrane region" description="Helical" evidence="7">
    <location>
        <begin position="151"/>
        <end position="173"/>
    </location>
</feature>
<protein>
    <recommendedName>
        <fullName evidence="8">Major facilitator superfamily (MFS) profile domain-containing protein</fullName>
    </recommendedName>
</protein>